<dbReference type="PANTHER" id="PTHR45658">
    <property type="entry name" value="GATA TRANSCRIPTION FACTOR"/>
    <property type="match status" value="1"/>
</dbReference>
<dbReference type="STRING" id="1314777.A0A164VT26"/>
<dbReference type="Proteomes" id="UP000076722">
    <property type="component" value="Unassembled WGS sequence"/>
</dbReference>
<evidence type="ECO:0000259" key="6">
    <source>
        <dbReference type="PROSITE" id="PS50114"/>
    </source>
</evidence>
<dbReference type="CDD" id="cd00202">
    <property type="entry name" value="ZnF_GATA"/>
    <property type="match status" value="1"/>
</dbReference>
<dbReference type="InterPro" id="IPR051140">
    <property type="entry name" value="GATA_TF"/>
</dbReference>
<dbReference type="GO" id="GO:0043565">
    <property type="term" value="F:sequence-specific DNA binding"/>
    <property type="evidence" value="ECO:0007669"/>
    <property type="project" value="InterPro"/>
</dbReference>
<protein>
    <recommendedName>
        <fullName evidence="6">GATA-type domain-containing protein</fullName>
    </recommendedName>
</protein>
<gene>
    <name evidence="7" type="ORF">SISNIDRAFT_453352</name>
</gene>
<dbReference type="Pfam" id="PF00320">
    <property type="entry name" value="GATA"/>
    <property type="match status" value="1"/>
</dbReference>
<organism evidence="7 8">
    <name type="scientific">Sistotremastrum niveocremeum HHB9708</name>
    <dbReference type="NCBI Taxonomy" id="1314777"/>
    <lineage>
        <taxon>Eukaryota</taxon>
        <taxon>Fungi</taxon>
        <taxon>Dikarya</taxon>
        <taxon>Basidiomycota</taxon>
        <taxon>Agaricomycotina</taxon>
        <taxon>Agaricomycetes</taxon>
        <taxon>Sistotremastrales</taxon>
        <taxon>Sistotremastraceae</taxon>
        <taxon>Sertulicium</taxon>
        <taxon>Sertulicium niveocremeum</taxon>
    </lineage>
</organism>
<dbReference type="PANTHER" id="PTHR45658:SF18">
    <property type="entry name" value="PROTEIN GAT2"/>
    <property type="match status" value="1"/>
</dbReference>
<keyword evidence="3" id="KW-0862">Zinc</keyword>
<dbReference type="PROSITE" id="PS50114">
    <property type="entry name" value="GATA_ZN_FINGER_2"/>
    <property type="match status" value="1"/>
</dbReference>
<dbReference type="Gene3D" id="3.30.50.10">
    <property type="entry name" value="Erythroid Transcription Factor GATA-1, subunit A"/>
    <property type="match status" value="1"/>
</dbReference>
<name>A0A164VT26_9AGAM</name>
<dbReference type="AlphaFoldDB" id="A0A164VT26"/>
<evidence type="ECO:0000256" key="1">
    <source>
        <dbReference type="ARBA" id="ARBA00022723"/>
    </source>
</evidence>
<feature type="compositionally biased region" description="Low complexity" evidence="5">
    <location>
        <begin position="128"/>
        <end position="165"/>
    </location>
</feature>
<feature type="region of interest" description="Disordered" evidence="5">
    <location>
        <begin position="254"/>
        <end position="320"/>
    </location>
</feature>
<evidence type="ECO:0000313" key="7">
    <source>
        <dbReference type="EMBL" id="KZS94440.1"/>
    </source>
</evidence>
<feature type="region of interest" description="Disordered" evidence="5">
    <location>
        <begin position="338"/>
        <end position="388"/>
    </location>
</feature>
<feature type="compositionally biased region" description="Gly residues" evidence="5">
    <location>
        <begin position="343"/>
        <end position="355"/>
    </location>
</feature>
<feature type="compositionally biased region" description="Pro residues" evidence="5">
    <location>
        <begin position="117"/>
        <end position="127"/>
    </location>
</feature>
<evidence type="ECO:0000256" key="5">
    <source>
        <dbReference type="SAM" id="MobiDB-lite"/>
    </source>
</evidence>
<feature type="compositionally biased region" description="Low complexity" evidence="5">
    <location>
        <begin position="89"/>
        <end position="116"/>
    </location>
</feature>
<evidence type="ECO:0000313" key="8">
    <source>
        <dbReference type="Proteomes" id="UP000076722"/>
    </source>
</evidence>
<proteinExistence type="predicted"/>
<dbReference type="GO" id="GO:0006355">
    <property type="term" value="P:regulation of DNA-templated transcription"/>
    <property type="evidence" value="ECO:0007669"/>
    <property type="project" value="InterPro"/>
</dbReference>
<dbReference type="EMBL" id="KV419404">
    <property type="protein sequence ID" value="KZS94440.1"/>
    <property type="molecule type" value="Genomic_DNA"/>
</dbReference>
<dbReference type="InterPro" id="IPR013088">
    <property type="entry name" value="Znf_NHR/GATA"/>
</dbReference>
<feature type="region of interest" description="Disordered" evidence="5">
    <location>
        <begin position="1"/>
        <end position="215"/>
    </location>
</feature>
<sequence length="388" mass="41398">MSPHMHSPGQHAHHGVHPSHTSPPQYPPARVVSPPARTGRYSSLDDALGHASPHRGPGYDSGGSESSRGGHAASESRHLYPNQPHDVNSPQDYSYQTSYDSYSQYPPPRRSSASRPQSPPAQYPSQPPSSYGTHPSAYPSPYGAPPNANTSWPSSGSGSDPPSYGTPEASYSSNRPPTGPPSSLTSSRSRQKDREGTPGTRGPRPPAFSPPLDFNQLMQVYGDIMHTAAQDTASQEQAERMLWPAVEGLRQFDTAEAEKISKEKKLKIPGPREPSDTSPGPGAGLASGKRHQKEERREGQSCKVCGATQTPEWRRGPLGPRTLCNACGLVYAKILKKRNRDLAGGGRGGQSGGRGGSRRPQEESGIGSNSDGSDDESFGSQASDGYDR</sequence>
<evidence type="ECO:0000256" key="2">
    <source>
        <dbReference type="ARBA" id="ARBA00022771"/>
    </source>
</evidence>
<accession>A0A164VT26</accession>
<evidence type="ECO:0000256" key="4">
    <source>
        <dbReference type="PROSITE-ProRule" id="PRU00094"/>
    </source>
</evidence>
<evidence type="ECO:0000256" key="3">
    <source>
        <dbReference type="ARBA" id="ARBA00022833"/>
    </source>
</evidence>
<dbReference type="OrthoDB" id="2162994at2759"/>
<dbReference type="SMART" id="SM00401">
    <property type="entry name" value="ZnF_GATA"/>
    <property type="match status" value="1"/>
</dbReference>
<reference evidence="7 8" key="1">
    <citation type="journal article" date="2016" name="Mol. Biol. Evol.">
        <title>Comparative Genomics of Early-Diverging Mushroom-Forming Fungi Provides Insights into the Origins of Lignocellulose Decay Capabilities.</title>
        <authorList>
            <person name="Nagy L.G."/>
            <person name="Riley R."/>
            <person name="Tritt A."/>
            <person name="Adam C."/>
            <person name="Daum C."/>
            <person name="Floudas D."/>
            <person name="Sun H."/>
            <person name="Yadav J.S."/>
            <person name="Pangilinan J."/>
            <person name="Larsson K.H."/>
            <person name="Matsuura K."/>
            <person name="Barry K."/>
            <person name="Labutti K."/>
            <person name="Kuo R."/>
            <person name="Ohm R.A."/>
            <person name="Bhattacharya S.S."/>
            <person name="Shirouzu T."/>
            <person name="Yoshinaga Y."/>
            <person name="Martin F.M."/>
            <person name="Grigoriev I.V."/>
            <person name="Hibbett D.S."/>
        </authorList>
    </citation>
    <scope>NUCLEOTIDE SEQUENCE [LARGE SCALE GENOMIC DNA]</scope>
    <source>
        <strain evidence="7 8">HHB9708</strain>
    </source>
</reference>
<dbReference type="InterPro" id="IPR000679">
    <property type="entry name" value="Znf_GATA"/>
</dbReference>
<dbReference type="SUPFAM" id="SSF57716">
    <property type="entry name" value="Glucocorticoid receptor-like (DNA-binding domain)"/>
    <property type="match status" value="1"/>
</dbReference>
<keyword evidence="8" id="KW-1185">Reference proteome</keyword>
<dbReference type="GO" id="GO:0008270">
    <property type="term" value="F:zinc ion binding"/>
    <property type="evidence" value="ECO:0007669"/>
    <property type="project" value="UniProtKB-KW"/>
</dbReference>
<keyword evidence="2 4" id="KW-0863">Zinc-finger</keyword>
<keyword evidence="1" id="KW-0479">Metal-binding</keyword>
<feature type="domain" description="GATA-type" evidence="6">
    <location>
        <begin position="296"/>
        <end position="331"/>
    </location>
</feature>